<organism evidence="2 3">
    <name type="scientific">Brassicogethes aeneus</name>
    <name type="common">Rape pollen beetle</name>
    <name type="synonym">Meligethes aeneus</name>
    <dbReference type="NCBI Taxonomy" id="1431903"/>
    <lineage>
        <taxon>Eukaryota</taxon>
        <taxon>Metazoa</taxon>
        <taxon>Ecdysozoa</taxon>
        <taxon>Arthropoda</taxon>
        <taxon>Hexapoda</taxon>
        <taxon>Insecta</taxon>
        <taxon>Pterygota</taxon>
        <taxon>Neoptera</taxon>
        <taxon>Endopterygota</taxon>
        <taxon>Coleoptera</taxon>
        <taxon>Polyphaga</taxon>
        <taxon>Cucujiformia</taxon>
        <taxon>Nitidulidae</taxon>
        <taxon>Meligethinae</taxon>
        <taxon>Brassicogethes</taxon>
    </lineage>
</organism>
<dbReference type="AlphaFoldDB" id="A0A9P0BK18"/>
<gene>
    <name evidence="2" type="ORF">MELIAE_LOCUS12880</name>
</gene>
<feature type="compositionally biased region" description="Basic and acidic residues" evidence="1">
    <location>
        <begin position="307"/>
        <end position="318"/>
    </location>
</feature>
<sequence>MSKRSASIKSRNSRINLNRPSFQDNYLEKILEKEEDDMIPYEIRDEIINNVLDQIYEKHLEKRKISYVLECTYEAMVKLLEIEFYFHHISEPYYVNHPLWTPDNPPEPSEPDTMCYGKVETQKRIPVEVEPEEMEEMGVYAEDELFSVPSFIPPQPAPSVCQDETTTRKTGSATENDFSDIDFDEDILKYLLGQQITESIEEDKISIPYVDSKLELKREAGIDGILNEILDQVLRETEGSEKSFVKFAKTLKLSGTCKLSKKPLKHKPALKLPKIDVPEPRKLSEKPELLTTLPPIRLNTDFNVSQKAKEEPEPEKPKKSQPRKKW</sequence>
<keyword evidence="3" id="KW-1185">Reference proteome</keyword>
<accession>A0A9P0BK18</accession>
<feature type="compositionally biased region" description="Polar residues" evidence="1">
    <location>
        <begin position="162"/>
        <end position="176"/>
    </location>
</feature>
<dbReference type="OrthoDB" id="268799at2759"/>
<feature type="region of interest" description="Disordered" evidence="1">
    <location>
        <begin position="157"/>
        <end position="176"/>
    </location>
</feature>
<feature type="region of interest" description="Disordered" evidence="1">
    <location>
        <begin position="275"/>
        <end position="326"/>
    </location>
</feature>
<dbReference type="EMBL" id="OV121140">
    <property type="protein sequence ID" value="CAH0564285.1"/>
    <property type="molecule type" value="Genomic_DNA"/>
</dbReference>
<feature type="compositionally biased region" description="Basic and acidic residues" evidence="1">
    <location>
        <begin position="275"/>
        <end position="288"/>
    </location>
</feature>
<proteinExistence type="predicted"/>
<protein>
    <submittedName>
        <fullName evidence="2">Uncharacterized protein</fullName>
    </submittedName>
</protein>
<evidence type="ECO:0000256" key="1">
    <source>
        <dbReference type="SAM" id="MobiDB-lite"/>
    </source>
</evidence>
<reference evidence="2" key="1">
    <citation type="submission" date="2021-12" db="EMBL/GenBank/DDBJ databases">
        <authorList>
            <person name="King R."/>
        </authorList>
    </citation>
    <scope>NUCLEOTIDE SEQUENCE</scope>
</reference>
<dbReference type="Proteomes" id="UP001154078">
    <property type="component" value="Chromosome 9"/>
</dbReference>
<evidence type="ECO:0000313" key="3">
    <source>
        <dbReference type="Proteomes" id="UP001154078"/>
    </source>
</evidence>
<name>A0A9P0BK18_BRAAE</name>
<evidence type="ECO:0000313" key="2">
    <source>
        <dbReference type="EMBL" id="CAH0564285.1"/>
    </source>
</evidence>